<keyword evidence="3" id="KW-1185">Reference proteome</keyword>
<dbReference type="InterPro" id="IPR015947">
    <property type="entry name" value="PUA-like_sf"/>
</dbReference>
<name>H5URH9_9MICO</name>
<dbReference type="Pfam" id="PF04266">
    <property type="entry name" value="ASCH"/>
    <property type="match status" value="1"/>
</dbReference>
<evidence type="ECO:0000313" key="2">
    <source>
        <dbReference type="EMBL" id="GAB48337.1"/>
    </source>
</evidence>
<dbReference type="InterPro" id="IPR009326">
    <property type="entry name" value="DUF984"/>
</dbReference>
<dbReference type="SMART" id="SM01022">
    <property type="entry name" value="ASCH"/>
    <property type="match status" value="1"/>
</dbReference>
<gene>
    <name evidence="2" type="ORF">MOPEL_071_00530</name>
</gene>
<evidence type="ECO:0000313" key="3">
    <source>
        <dbReference type="Proteomes" id="UP000004367"/>
    </source>
</evidence>
<dbReference type="SUPFAM" id="SSF88697">
    <property type="entry name" value="PUA domain-like"/>
    <property type="match status" value="1"/>
</dbReference>
<dbReference type="EMBL" id="BAFE01000051">
    <property type="protein sequence ID" value="GAB48337.1"/>
    <property type="molecule type" value="Genomic_DNA"/>
</dbReference>
<accession>H5URH9</accession>
<dbReference type="AlphaFoldDB" id="H5URH9"/>
<sequence>MPGWGAIPAGEYAFPGPLRDRLVGAILLAAKTSTTSLVVEWERDGERLPEPGDLEAVLDSTGRPVCVIRNTEVQVCRMADVTAAHARAEGEGFADATAWRAAHEEFWNSPEFVASLGDPPVALDDDTEVVCVAFEVVDHLPTPDGPAGA</sequence>
<dbReference type="Gene3D" id="3.10.400.10">
    <property type="entry name" value="Sulfate adenylyltransferase"/>
    <property type="match status" value="1"/>
</dbReference>
<dbReference type="PANTHER" id="PTHR39203">
    <property type="entry name" value="CYTOPLASMIC PROTEIN-RELATED"/>
    <property type="match status" value="1"/>
</dbReference>
<feature type="domain" description="ASCH" evidence="1">
    <location>
        <begin position="12"/>
        <end position="138"/>
    </location>
</feature>
<dbReference type="PANTHER" id="PTHR39203:SF1">
    <property type="entry name" value="CYTOPLASMIC PROTEIN"/>
    <property type="match status" value="1"/>
</dbReference>
<comment type="caution">
    <text evidence="2">The sequence shown here is derived from an EMBL/GenBank/DDBJ whole genome shotgun (WGS) entry which is preliminary data.</text>
</comment>
<organism evidence="2 3">
    <name type="scientific">Mobilicoccus pelagius NBRC 104925</name>
    <dbReference type="NCBI Taxonomy" id="1089455"/>
    <lineage>
        <taxon>Bacteria</taxon>
        <taxon>Bacillati</taxon>
        <taxon>Actinomycetota</taxon>
        <taxon>Actinomycetes</taxon>
        <taxon>Micrococcales</taxon>
        <taxon>Dermatophilaceae</taxon>
        <taxon>Mobilicoccus</taxon>
    </lineage>
</organism>
<protein>
    <recommendedName>
        <fullName evidence="1">ASCH domain-containing protein</fullName>
    </recommendedName>
</protein>
<evidence type="ECO:0000259" key="1">
    <source>
        <dbReference type="SMART" id="SM01022"/>
    </source>
</evidence>
<dbReference type="PIRSF" id="PIRSF021320">
    <property type="entry name" value="DUF984"/>
    <property type="match status" value="1"/>
</dbReference>
<dbReference type="eggNOG" id="COG4405">
    <property type="taxonomic scope" value="Bacteria"/>
</dbReference>
<dbReference type="InterPro" id="IPR007374">
    <property type="entry name" value="ASCH_domain"/>
</dbReference>
<dbReference type="STRING" id="1089455.MOPEL_071_00530"/>
<reference evidence="2 3" key="1">
    <citation type="submission" date="2012-02" db="EMBL/GenBank/DDBJ databases">
        <title>Whole genome shotgun sequence of Mobilicoccus pelagius NBRC 104925.</title>
        <authorList>
            <person name="Yoshida Y."/>
            <person name="Hosoyama A."/>
            <person name="Tsuchikane K."/>
            <person name="Katsumata H."/>
            <person name="Yamazaki S."/>
            <person name="Fujita N."/>
        </authorList>
    </citation>
    <scope>NUCLEOTIDE SEQUENCE [LARGE SCALE GENOMIC DNA]</scope>
    <source>
        <strain evidence="2 3">NBRC 104925</strain>
    </source>
</reference>
<proteinExistence type="predicted"/>
<dbReference type="Proteomes" id="UP000004367">
    <property type="component" value="Unassembled WGS sequence"/>
</dbReference>